<dbReference type="InterPro" id="IPR036390">
    <property type="entry name" value="WH_DNA-bd_sf"/>
</dbReference>
<dbReference type="PROSITE" id="PS00894">
    <property type="entry name" value="HTH_DEOR_1"/>
    <property type="match status" value="1"/>
</dbReference>
<dbReference type="Proteomes" id="UP000562352">
    <property type="component" value="Unassembled WGS sequence"/>
</dbReference>
<dbReference type="PANTHER" id="PTHR34580:SF3">
    <property type="entry name" value="PROTEIN PAFB"/>
    <property type="match status" value="1"/>
</dbReference>
<dbReference type="PROSITE" id="PS51000">
    <property type="entry name" value="HTH_DEOR_2"/>
    <property type="match status" value="1"/>
</dbReference>
<dbReference type="GO" id="GO:0003700">
    <property type="term" value="F:DNA-binding transcription factor activity"/>
    <property type="evidence" value="ECO:0007669"/>
    <property type="project" value="InterPro"/>
</dbReference>
<dbReference type="RefSeq" id="WP_184940319.1">
    <property type="nucleotide sequence ID" value="NZ_BAAAWZ010000001.1"/>
</dbReference>
<gene>
    <name evidence="5" type="ORF">FHS22_001950</name>
</gene>
<feature type="domain" description="HTH deoR-type" evidence="4">
    <location>
        <begin position="4"/>
        <end position="69"/>
    </location>
</feature>
<dbReference type="InterPro" id="IPR001034">
    <property type="entry name" value="DeoR_HTH"/>
</dbReference>
<proteinExistence type="predicted"/>
<sequence length="336" mass="36968">MADVTGRMLALLSTLQTGRPFSGEELASRLAVSPRTVRRDIERLRGYGYPVETQPGPGGYYRLVAGRTLPPLVLDDDEAVATLLGLATLASARSGQDGALDDAATRAYGKLDQFLPARLRPRAAALRTSLETGQQLAPGVNAEVLAGLAEAIARREVVAFDYTDRQGRTSRRRVEPHRQVHLHLRWYLLGWDLGRDDWRVFRVDRVTDAVRTDARGPSRELPADTALSYLRQGLNADRRRVRLTVRAKPHEVADALKYQDARIQRVDDQETRVTVWLDSWEWLVLSLVFLDADFSIIEPPEFREACSAFARRLSAACGGASSGQGGAGSAPGAPDA</sequence>
<dbReference type="InterPro" id="IPR036388">
    <property type="entry name" value="WH-like_DNA-bd_sf"/>
</dbReference>
<evidence type="ECO:0000256" key="3">
    <source>
        <dbReference type="ARBA" id="ARBA00023163"/>
    </source>
</evidence>
<dbReference type="PIRSF" id="PIRSF016838">
    <property type="entry name" value="PafC"/>
    <property type="match status" value="1"/>
</dbReference>
<evidence type="ECO:0000313" key="5">
    <source>
        <dbReference type="EMBL" id="MBB5962682.1"/>
    </source>
</evidence>
<dbReference type="PANTHER" id="PTHR34580">
    <property type="match status" value="1"/>
</dbReference>
<dbReference type="SUPFAM" id="SSF46785">
    <property type="entry name" value="Winged helix' DNA-binding domain"/>
    <property type="match status" value="1"/>
</dbReference>
<comment type="caution">
    <text evidence="5">The sequence shown here is derived from an EMBL/GenBank/DDBJ whole genome shotgun (WGS) entry which is preliminary data.</text>
</comment>
<dbReference type="Pfam" id="PF08279">
    <property type="entry name" value="HTH_11"/>
    <property type="match status" value="1"/>
</dbReference>
<dbReference type="InterPro" id="IPR051534">
    <property type="entry name" value="CBASS_pafABC_assoc_protein"/>
</dbReference>
<keyword evidence="2 5" id="KW-0238">DNA-binding</keyword>
<accession>A0A841CWB0</accession>
<dbReference type="GO" id="GO:0003677">
    <property type="term" value="F:DNA binding"/>
    <property type="evidence" value="ECO:0007669"/>
    <property type="project" value="UniProtKB-KW"/>
</dbReference>
<protein>
    <submittedName>
        <fullName evidence="5">Putative DNA-binding transcriptional regulator YafY</fullName>
    </submittedName>
</protein>
<dbReference type="InterPro" id="IPR018356">
    <property type="entry name" value="Tscrpt_reg_HTH_DeoR_CS"/>
</dbReference>
<dbReference type="EMBL" id="JACHJJ010000005">
    <property type="protein sequence ID" value="MBB5962682.1"/>
    <property type="molecule type" value="Genomic_DNA"/>
</dbReference>
<organism evidence="5 6">
    <name type="scientific">Planomonospora venezuelensis</name>
    <dbReference type="NCBI Taxonomy" id="1999"/>
    <lineage>
        <taxon>Bacteria</taxon>
        <taxon>Bacillati</taxon>
        <taxon>Actinomycetota</taxon>
        <taxon>Actinomycetes</taxon>
        <taxon>Streptosporangiales</taxon>
        <taxon>Streptosporangiaceae</taxon>
        <taxon>Planomonospora</taxon>
    </lineage>
</organism>
<dbReference type="InterPro" id="IPR026881">
    <property type="entry name" value="WYL_dom"/>
</dbReference>
<keyword evidence="6" id="KW-1185">Reference proteome</keyword>
<evidence type="ECO:0000256" key="1">
    <source>
        <dbReference type="ARBA" id="ARBA00023015"/>
    </source>
</evidence>
<dbReference type="InterPro" id="IPR028349">
    <property type="entry name" value="PafC-like"/>
</dbReference>
<evidence type="ECO:0000259" key="4">
    <source>
        <dbReference type="PROSITE" id="PS51000"/>
    </source>
</evidence>
<evidence type="ECO:0000313" key="6">
    <source>
        <dbReference type="Proteomes" id="UP000562352"/>
    </source>
</evidence>
<dbReference type="InterPro" id="IPR013196">
    <property type="entry name" value="HTH_11"/>
</dbReference>
<name>A0A841CWB0_PLAVE</name>
<evidence type="ECO:0000256" key="2">
    <source>
        <dbReference type="ARBA" id="ARBA00023125"/>
    </source>
</evidence>
<reference evidence="5 6" key="1">
    <citation type="submission" date="2020-08" db="EMBL/GenBank/DDBJ databases">
        <title>Genomic Encyclopedia of Type Strains, Phase III (KMG-III): the genomes of soil and plant-associated and newly described type strains.</title>
        <authorList>
            <person name="Whitman W."/>
        </authorList>
    </citation>
    <scope>NUCLEOTIDE SEQUENCE [LARGE SCALE GENOMIC DNA]</scope>
    <source>
        <strain evidence="5 6">CECT 3303</strain>
    </source>
</reference>
<dbReference type="PROSITE" id="PS52050">
    <property type="entry name" value="WYL"/>
    <property type="match status" value="1"/>
</dbReference>
<keyword evidence="1" id="KW-0805">Transcription regulation</keyword>
<dbReference type="AlphaFoldDB" id="A0A841CWB0"/>
<dbReference type="Gene3D" id="1.10.10.10">
    <property type="entry name" value="Winged helix-like DNA-binding domain superfamily/Winged helix DNA-binding domain"/>
    <property type="match status" value="1"/>
</dbReference>
<keyword evidence="3" id="KW-0804">Transcription</keyword>
<dbReference type="Pfam" id="PF13280">
    <property type="entry name" value="WYL"/>
    <property type="match status" value="1"/>
</dbReference>